<organism evidence="1 2">
    <name type="scientific">Protopolystoma xenopodis</name>
    <dbReference type="NCBI Taxonomy" id="117903"/>
    <lineage>
        <taxon>Eukaryota</taxon>
        <taxon>Metazoa</taxon>
        <taxon>Spiralia</taxon>
        <taxon>Lophotrochozoa</taxon>
        <taxon>Platyhelminthes</taxon>
        <taxon>Monogenea</taxon>
        <taxon>Polyopisthocotylea</taxon>
        <taxon>Polystomatidea</taxon>
        <taxon>Polystomatidae</taxon>
        <taxon>Protopolystoma</taxon>
    </lineage>
</organism>
<sequence length="216" mass="23261">MTWSNPSAKPLRVPLQTASMPPSLAGLTPLPLPLLAPSLPLLPGHERNHHCHSLQHYSGGWDADDMMQTNTNAATTTSQTATFITNGSTCTVRRPQAVLNRFYSSGMADAFHDAYSCGRMTAHLDWSRAWSLVGSPYPLPLPPPYGSYTAPLGAWLVEPLLITGAASSQVYTGCWPPYGSRSSLVLVLAGEVIRLRGANLDCAHHFPLLLLCTLLG</sequence>
<proteinExistence type="predicted"/>
<protein>
    <submittedName>
        <fullName evidence="1">Uncharacterized protein</fullName>
    </submittedName>
</protein>
<evidence type="ECO:0000313" key="1">
    <source>
        <dbReference type="EMBL" id="VEL28640.1"/>
    </source>
</evidence>
<keyword evidence="2" id="KW-1185">Reference proteome</keyword>
<dbReference type="EMBL" id="CAAALY010096529">
    <property type="protein sequence ID" value="VEL28640.1"/>
    <property type="molecule type" value="Genomic_DNA"/>
</dbReference>
<accession>A0A3S5A612</accession>
<dbReference type="Proteomes" id="UP000784294">
    <property type="component" value="Unassembled WGS sequence"/>
</dbReference>
<gene>
    <name evidence="1" type="ORF">PXEA_LOCUS22080</name>
</gene>
<dbReference type="AlphaFoldDB" id="A0A3S5A612"/>
<evidence type="ECO:0000313" key="2">
    <source>
        <dbReference type="Proteomes" id="UP000784294"/>
    </source>
</evidence>
<name>A0A3S5A612_9PLAT</name>
<comment type="caution">
    <text evidence="1">The sequence shown here is derived from an EMBL/GenBank/DDBJ whole genome shotgun (WGS) entry which is preliminary data.</text>
</comment>
<reference evidence="1" key="1">
    <citation type="submission" date="2018-11" db="EMBL/GenBank/DDBJ databases">
        <authorList>
            <consortium name="Pathogen Informatics"/>
        </authorList>
    </citation>
    <scope>NUCLEOTIDE SEQUENCE</scope>
</reference>